<feature type="chain" id="PRO_5016315683" evidence="1">
    <location>
        <begin position="23"/>
        <end position="143"/>
    </location>
</feature>
<evidence type="ECO:0000313" key="3">
    <source>
        <dbReference type="Proteomes" id="UP000247454"/>
    </source>
</evidence>
<keyword evidence="3" id="KW-1185">Reference proteome</keyword>
<protein>
    <submittedName>
        <fullName evidence="2">Surface antigen</fullName>
    </submittedName>
</protein>
<dbReference type="RefSeq" id="WP_181418374.1">
    <property type="nucleotide sequence ID" value="NZ_QJTF01000007.1"/>
</dbReference>
<dbReference type="EMBL" id="QJTF01000007">
    <property type="protein sequence ID" value="PYE88401.1"/>
    <property type="molecule type" value="Genomic_DNA"/>
</dbReference>
<reference evidence="2 3" key="1">
    <citation type="submission" date="2018-06" db="EMBL/GenBank/DDBJ databases">
        <title>Genomic Encyclopedia of Type Strains, Phase III (KMG-III): the genomes of soil and plant-associated and newly described type strains.</title>
        <authorList>
            <person name="Whitman W."/>
        </authorList>
    </citation>
    <scope>NUCLEOTIDE SEQUENCE [LARGE SCALE GENOMIC DNA]</scope>
    <source>
        <strain evidence="2 3">ORS 1419</strain>
    </source>
</reference>
<dbReference type="PIRSF" id="PIRSF002721">
    <property type="entry name" value="Surface_antigen_Rickettsia"/>
    <property type="match status" value="1"/>
</dbReference>
<evidence type="ECO:0000313" key="2">
    <source>
        <dbReference type="EMBL" id="PYE88401.1"/>
    </source>
</evidence>
<feature type="signal peptide" evidence="1">
    <location>
        <begin position="1"/>
        <end position="22"/>
    </location>
</feature>
<comment type="caution">
    <text evidence="2">The sequence shown here is derived from an EMBL/GenBank/DDBJ whole genome shotgun (WGS) entry which is preliminary data.</text>
</comment>
<accession>A0A318T1J9</accession>
<organism evidence="2 3">
    <name type="scientific">Phyllobacterium leguminum</name>
    <dbReference type="NCBI Taxonomy" id="314237"/>
    <lineage>
        <taxon>Bacteria</taxon>
        <taxon>Pseudomonadati</taxon>
        <taxon>Pseudomonadota</taxon>
        <taxon>Alphaproteobacteria</taxon>
        <taxon>Hyphomicrobiales</taxon>
        <taxon>Phyllobacteriaceae</taxon>
        <taxon>Phyllobacterium</taxon>
    </lineage>
</organism>
<proteinExistence type="predicted"/>
<dbReference type="InterPro" id="IPR016364">
    <property type="entry name" value="Surface_antigen_Rickettsia"/>
</dbReference>
<dbReference type="Proteomes" id="UP000247454">
    <property type="component" value="Unassembled WGS sequence"/>
</dbReference>
<gene>
    <name evidence="2" type="ORF">C7477_10743</name>
</gene>
<dbReference type="AlphaFoldDB" id="A0A318T1J9"/>
<evidence type="ECO:0000256" key="1">
    <source>
        <dbReference type="SAM" id="SignalP"/>
    </source>
</evidence>
<name>A0A318T1J9_9HYPH</name>
<sequence length="143" mass="14516">MKLAVASALSLSLIGLSACGTASGPRPSLIPGISSPSATASSSSDVLGALGNGLIGTSVSRLDKADRKKALEAEYKALEYARAGDASSWKGDGASGEVVAAQPYQVGSQNCRQYTHSFTIDGAPQTVRGTACRNPDGSWTPLT</sequence>
<dbReference type="PROSITE" id="PS51257">
    <property type="entry name" value="PROKAR_LIPOPROTEIN"/>
    <property type="match status" value="1"/>
</dbReference>
<keyword evidence="1" id="KW-0732">Signal</keyword>